<dbReference type="EMBL" id="AJWJ01000318">
    <property type="protein sequence ID" value="KAF2072005.1"/>
    <property type="molecule type" value="Genomic_DNA"/>
</dbReference>
<protein>
    <submittedName>
        <fullName evidence="3">Uncharacterized protein</fullName>
    </submittedName>
</protein>
<feature type="region of interest" description="Disordered" evidence="1">
    <location>
        <begin position="70"/>
        <end position="94"/>
    </location>
</feature>
<dbReference type="InterPro" id="IPR013726">
    <property type="entry name" value="Mitofissin"/>
</dbReference>
<feature type="signal peptide" evidence="2">
    <location>
        <begin position="1"/>
        <end position="18"/>
    </location>
</feature>
<dbReference type="PANTHER" id="PTHR28075:SF2">
    <property type="match status" value="1"/>
</dbReference>
<dbReference type="AlphaFoldDB" id="A0A8J4PS56"/>
<evidence type="ECO:0000256" key="2">
    <source>
        <dbReference type="SAM" id="SignalP"/>
    </source>
</evidence>
<keyword evidence="2" id="KW-0732">Signal</keyword>
<dbReference type="PANTHER" id="PTHR28075">
    <property type="entry name" value="CHROMOSOME 16, WHOLE GENOME SHOTGUN SEQUENCE"/>
    <property type="match status" value="1"/>
</dbReference>
<evidence type="ECO:0000313" key="4">
    <source>
        <dbReference type="Proteomes" id="UP000695562"/>
    </source>
</evidence>
<proteinExistence type="predicted"/>
<comment type="caution">
    <text evidence="3">The sequence shown here is derived from an EMBL/GenBank/DDBJ whole genome shotgun (WGS) entry which is preliminary data.</text>
</comment>
<dbReference type="OrthoDB" id="16824at2759"/>
<organism evidence="3 4">
    <name type="scientific">Polysphondylium violaceum</name>
    <dbReference type="NCBI Taxonomy" id="133409"/>
    <lineage>
        <taxon>Eukaryota</taxon>
        <taxon>Amoebozoa</taxon>
        <taxon>Evosea</taxon>
        <taxon>Eumycetozoa</taxon>
        <taxon>Dictyostelia</taxon>
        <taxon>Dictyosteliales</taxon>
        <taxon>Dictyosteliaceae</taxon>
        <taxon>Polysphondylium</taxon>
    </lineage>
</organism>
<dbReference type="Proteomes" id="UP000695562">
    <property type="component" value="Unassembled WGS sequence"/>
</dbReference>
<evidence type="ECO:0000313" key="3">
    <source>
        <dbReference type="EMBL" id="KAF2072005.1"/>
    </source>
</evidence>
<gene>
    <name evidence="3" type="ORF">CYY_006668</name>
</gene>
<evidence type="ECO:0000256" key="1">
    <source>
        <dbReference type="SAM" id="MobiDB-lite"/>
    </source>
</evidence>
<accession>A0A8J4PS56</accession>
<keyword evidence="4" id="KW-1185">Reference proteome</keyword>
<feature type="compositionally biased region" description="Polar residues" evidence="1">
    <location>
        <begin position="76"/>
        <end position="87"/>
    </location>
</feature>
<feature type="chain" id="PRO_5035271378" evidence="2">
    <location>
        <begin position="19"/>
        <end position="94"/>
    </location>
</feature>
<sequence>MGLISLVLDCLILSSACAGARRLIGVDVGSRVLSHITHPTGNKAAKGFFNAGEWIVDKGYNAARNRIINHKLNDSKPPSETNSTPSDPNKPFYH</sequence>
<dbReference type="GO" id="GO:0005737">
    <property type="term" value="C:cytoplasm"/>
    <property type="evidence" value="ECO:0007669"/>
    <property type="project" value="TreeGrafter"/>
</dbReference>
<name>A0A8J4PS56_9MYCE</name>
<reference evidence="3" key="1">
    <citation type="submission" date="2020-01" db="EMBL/GenBank/DDBJ databases">
        <title>Development of genomics and gene disruption for Polysphondylium violaceum indicates a role for the polyketide synthase stlB in stalk morphogenesis.</title>
        <authorList>
            <person name="Narita B."/>
            <person name="Kawabe Y."/>
            <person name="Kin K."/>
            <person name="Saito T."/>
            <person name="Gibbs R."/>
            <person name="Kuspa A."/>
            <person name="Muzny D."/>
            <person name="Queller D."/>
            <person name="Richards S."/>
            <person name="Strassman J."/>
            <person name="Sucgang R."/>
            <person name="Worley K."/>
            <person name="Schaap P."/>
        </authorList>
    </citation>
    <scope>NUCLEOTIDE SEQUENCE</scope>
    <source>
        <strain evidence="3">QSvi11</strain>
    </source>
</reference>